<dbReference type="Proteomes" id="UP000319715">
    <property type="component" value="Unassembled WGS sequence"/>
</dbReference>
<evidence type="ECO:0000313" key="2">
    <source>
        <dbReference type="Proteomes" id="UP000319715"/>
    </source>
</evidence>
<reference evidence="1 2" key="1">
    <citation type="submission" date="2019-06" db="EMBL/GenBank/DDBJ databases">
        <title>Pantoea dispersa Assembly.</title>
        <authorList>
            <person name="Wang J."/>
        </authorList>
    </citation>
    <scope>NUCLEOTIDE SEQUENCE [LARGE SCALE GENOMIC DNA]</scope>
    <source>
        <strain evidence="2">bio</strain>
    </source>
</reference>
<sequence>AAQPLTLNLDGEPETSRHFRIDCVPGRLRILRQDVLPLLQAR</sequence>
<name>A0ABY2ZQQ7_9GAMM</name>
<comment type="caution">
    <text evidence="1">The sequence shown here is derived from an EMBL/GenBank/DDBJ whole genome shotgun (WGS) entry which is preliminary data.</text>
</comment>
<accession>A0ABY2ZQQ7</accession>
<keyword evidence="1" id="KW-0808">Transferase</keyword>
<dbReference type="GO" id="GO:0016301">
    <property type="term" value="F:kinase activity"/>
    <property type="evidence" value="ECO:0007669"/>
    <property type="project" value="UniProtKB-KW"/>
</dbReference>
<dbReference type="EMBL" id="VICF01000082">
    <property type="protein sequence ID" value="TQC63319.1"/>
    <property type="molecule type" value="Genomic_DNA"/>
</dbReference>
<gene>
    <name evidence="1" type="ORF">FK492_23915</name>
</gene>
<organism evidence="1 2">
    <name type="scientific">Pantoea dispersa</name>
    <dbReference type="NCBI Taxonomy" id="59814"/>
    <lineage>
        <taxon>Bacteria</taxon>
        <taxon>Pseudomonadati</taxon>
        <taxon>Pseudomonadota</taxon>
        <taxon>Gammaproteobacteria</taxon>
        <taxon>Enterobacterales</taxon>
        <taxon>Erwiniaceae</taxon>
        <taxon>Pantoea</taxon>
    </lineage>
</organism>
<feature type="non-terminal residue" evidence="1">
    <location>
        <position position="1"/>
    </location>
</feature>
<keyword evidence="1" id="KW-0418">Kinase</keyword>
<protein>
    <submittedName>
        <fullName evidence="1">Lipid kinase YegS</fullName>
    </submittedName>
</protein>
<evidence type="ECO:0000313" key="1">
    <source>
        <dbReference type="EMBL" id="TQC63319.1"/>
    </source>
</evidence>
<proteinExistence type="predicted"/>
<keyword evidence="2" id="KW-1185">Reference proteome</keyword>